<dbReference type="AlphaFoldDB" id="A0A7X0IK07"/>
<evidence type="ECO:0000313" key="2">
    <source>
        <dbReference type="Proteomes" id="UP000555564"/>
    </source>
</evidence>
<dbReference type="Proteomes" id="UP000555564">
    <property type="component" value="Unassembled WGS sequence"/>
</dbReference>
<accession>A0A7X0IK07</accession>
<proteinExistence type="predicted"/>
<name>A0A7X0IK07_9ACTN</name>
<protein>
    <submittedName>
        <fullName evidence="1">Uncharacterized protein</fullName>
    </submittedName>
</protein>
<organism evidence="1 2">
    <name type="scientific">Sphaerisporangium rubeum</name>
    <dbReference type="NCBI Taxonomy" id="321317"/>
    <lineage>
        <taxon>Bacteria</taxon>
        <taxon>Bacillati</taxon>
        <taxon>Actinomycetota</taxon>
        <taxon>Actinomycetes</taxon>
        <taxon>Streptosporangiales</taxon>
        <taxon>Streptosporangiaceae</taxon>
        <taxon>Sphaerisporangium</taxon>
    </lineage>
</organism>
<dbReference type="EMBL" id="JACHIU010000001">
    <property type="protein sequence ID" value="MBB6476624.1"/>
    <property type="molecule type" value="Genomic_DNA"/>
</dbReference>
<keyword evidence="2" id="KW-1185">Reference proteome</keyword>
<gene>
    <name evidence="1" type="ORF">BJ992_006055</name>
</gene>
<reference evidence="1 2" key="1">
    <citation type="submission" date="2020-08" db="EMBL/GenBank/DDBJ databases">
        <title>Sequencing the genomes of 1000 actinobacteria strains.</title>
        <authorList>
            <person name="Klenk H.-P."/>
        </authorList>
    </citation>
    <scope>NUCLEOTIDE SEQUENCE [LARGE SCALE GENOMIC DNA]</scope>
    <source>
        <strain evidence="1 2">DSM 44936</strain>
    </source>
</reference>
<dbReference type="RefSeq" id="WP_184986770.1">
    <property type="nucleotide sequence ID" value="NZ_BAAALO010000010.1"/>
</dbReference>
<evidence type="ECO:0000313" key="1">
    <source>
        <dbReference type="EMBL" id="MBB6476624.1"/>
    </source>
</evidence>
<comment type="caution">
    <text evidence="1">The sequence shown here is derived from an EMBL/GenBank/DDBJ whole genome shotgun (WGS) entry which is preliminary data.</text>
</comment>
<sequence>MYAFSSINALETAARRIAILYWEMVQEQWLPDAVPEPQEATALIPEQRTSAESGCADD</sequence>